<feature type="compositionally biased region" description="Basic and acidic residues" evidence="1">
    <location>
        <begin position="749"/>
        <end position="758"/>
    </location>
</feature>
<feature type="compositionally biased region" description="Acidic residues" evidence="1">
    <location>
        <begin position="637"/>
        <end position="652"/>
    </location>
</feature>
<feature type="compositionally biased region" description="Polar residues" evidence="1">
    <location>
        <begin position="603"/>
        <end position="617"/>
    </location>
</feature>
<dbReference type="EMBL" id="JACTNZ010000001">
    <property type="protein sequence ID" value="KAG5566661.1"/>
    <property type="molecule type" value="Genomic_DNA"/>
</dbReference>
<feature type="compositionally biased region" description="Polar residues" evidence="1">
    <location>
        <begin position="581"/>
        <end position="592"/>
    </location>
</feature>
<feature type="region of interest" description="Disordered" evidence="1">
    <location>
        <begin position="581"/>
        <end position="795"/>
    </location>
</feature>
<feature type="compositionally biased region" description="Basic and acidic residues" evidence="1">
    <location>
        <begin position="622"/>
        <end position="636"/>
    </location>
</feature>
<comment type="caution">
    <text evidence="2">The sequence shown here is derived from an EMBL/GenBank/DDBJ whole genome shotgun (WGS) entry which is preliminary data.</text>
</comment>
<protein>
    <recommendedName>
        <fullName evidence="4">P-loop containing nucleoside triphosphate hydrolases superfamily protein</fullName>
    </recommendedName>
</protein>
<accession>A0AAV6LNZ2</accession>
<sequence length="795" mass="88170">MSPSSNGSDSLFLLRLLIPNRVLISSIPISSSVSGVDLKVIDGFLVLFGLEMAEVTKLLYIVVVEDDEEEKREKGKESFRYTRPVLQSTLQLMGCKARHAFKISQRVFELMKSKCSAEAWVSTEVEISELDCAKGQSQKENNCFSNGFSDKADGVHHLGLEKDAKSKSKPFESYKRRTTMVVRRKTFLDVVCDALAEYKYVGPNQRADLVLACRFRERKESVTVLLCGTSGCGKSTLSALLGSRLGITTVISTDSIRHMMRSFVDEKQNPLLWASTYHAGEHLDLEAVAAAKAKRKATKLAGVSQLLSKDDVSDGPAVVLPEVDSTSVELISPKQMAVEGFKAQSEMVIDSLDRLITAWEERKESVVVEGVHLSLNFVMGLMKKHPSIIPFMIYITNEDKHLERFAVRAKYMTLDPAKNKYVKYIRNIRTIQEYLCKRADKHLVPKVNNTNVDKSVAAIHATVFSCLRRRETGEQLYDPSTNTVSVVDEEYRNQCTANSLSSKGMFQLIQRQGSTRHLMALLNTDGSVAKAWPVNSIDCNGKRNLDESTENGIGTPMYGPLQIGKSEPVNLQFGHFGISSWPNDTGGTSHASSVDESRGDLTDNGSKYYSSCCSSPRMSDGPAKELKEEQSVHGSDEEVDDPPEVDSDEDLSDDGRKQQFHEEMEGSVDEESTKSDEEYDDLAMQDIQENGYLSDDDEFKDKVVPMSGKEPTSDVLGVPGDKDGLNLDVFSRTKSEPFSELPRSYSSVPRDKKNDKRVPSSGGNVKLRKRSQSIPAFGKRGSVMKGPILSGTPKR</sequence>
<gene>
    <name evidence="2" type="ORF">RHGRI_002274</name>
</gene>
<feature type="compositionally biased region" description="Basic and acidic residues" evidence="1">
    <location>
        <begin position="653"/>
        <end position="664"/>
    </location>
</feature>
<organism evidence="2 3">
    <name type="scientific">Rhododendron griersonianum</name>
    <dbReference type="NCBI Taxonomy" id="479676"/>
    <lineage>
        <taxon>Eukaryota</taxon>
        <taxon>Viridiplantae</taxon>
        <taxon>Streptophyta</taxon>
        <taxon>Embryophyta</taxon>
        <taxon>Tracheophyta</taxon>
        <taxon>Spermatophyta</taxon>
        <taxon>Magnoliopsida</taxon>
        <taxon>eudicotyledons</taxon>
        <taxon>Gunneridae</taxon>
        <taxon>Pentapetalae</taxon>
        <taxon>asterids</taxon>
        <taxon>Ericales</taxon>
        <taxon>Ericaceae</taxon>
        <taxon>Ericoideae</taxon>
        <taxon>Rhodoreae</taxon>
        <taxon>Rhododendron</taxon>
    </lineage>
</organism>
<dbReference type="PANTHER" id="PTHR33477">
    <property type="entry name" value="P-LOOP NTPASE DOMAIN-CONTAINING PROTEIN LPA1 HOMOLOG 1"/>
    <property type="match status" value="1"/>
</dbReference>
<proteinExistence type="predicted"/>
<evidence type="ECO:0000256" key="1">
    <source>
        <dbReference type="SAM" id="MobiDB-lite"/>
    </source>
</evidence>
<reference evidence="2" key="1">
    <citation type="submission" date="2020-08" db="EMBL/GenBank/DDBJ databases">
        <title>Plant Genome Project.</title>
        <authorList>
            <person name="Zhang R.-G."/>
        </authorList>
    </citation>
    <scope>NUCLEOTIDE SEQUENCE</scope>
    <source>
        <strain evidence="2">WSP0</strain>
        <tissue evidence="2">Leaf</tissue>
    </source>
</reference>
<feature type="compositionally biased region" description="Basic and acidic residues" evidence="1">
    <location>
        <begin position="720"/>
        <end position="737"/>
    </location>
</feature>
<dbReference type="PANTHER" id="PTHR33477:SF3">
    <property type="entry name" value="P-LOOP NTPASE DOMAIN-CONTAINING PROTEIN LPA1 HOMOLOG 1"/>
    <property type="match status" value="1"/>
</dbReference>
<keyword evidence="3" id="KW-1185">Reference proteome</keyword>
<dbReference type="AlphaFoldDB" id="A0AAV6LNZ2"/>
<dbReference type="Gene3D" id="3.40.50.300">
    <property type="entry name" value="P-loop containing nucleotide triphosphate hydrolases"/>
    <property type="match status" value="1"/>
</dbReference>
<name>A0AAV6LNZ2_9ERIC</name>
<evidence type="ECO:0000313" key="3">
    <source>
        <dbReference type="Proteomes" id="UP000823749"/>
    </source>
</evidence>
<evidence type="ECO:0000313" key="2">
    <source>
        <dbReference type="EMBL" id="KAG5566661.1"/>
    </source>
</evidence>
<dbReference type="Pfam" id="PF13671">
    <property type="entry name" value="AAA_33"/>
    <property type="match status" value="1"/>
</dbReference>
<evidence type="ECO:0008006" key="4">
    <source>
        <dbReference type="Google" id="ProtNLM"/>
    </source>
</evidence>
<dbReference type="SUPFAM" id="SSF52540">
    <property type="entry name" value="P-loop containing nucleoside triphosphate hydrolases"/>
    <property type="match status" value="1"/>
</dbReference>
<dbReference type="Proteomes" id="UP000823749">
    <property type="component" value="Chromosome 1"/>
</dbReference>
<dbReference type="InterPro" id="IPR027417">
    <property type="entry name" value="P-loop_NTPase"/>
</dbReference>